<dbReference type="EMBL" id="JXTC01000242">
    <property type="protein sequence ID" value="PON78289.1"/>
    <property type="molecule type" value="Genomic_DNA"/>
</dbReference>
<dbReference type="PANTHER" id="PTHR33509:SF21">
    <property type="entry name" value="OS02G0564600 PROTEIN"/>
    <property type="match status" value="1"/>
</dbReference>
<name>A0A2P5DYC7_TREOI</name>
<comment type="caution">
    <text evidence="1">The sequence shown here is derived from an EMBL/GenBank/DDBJ whole genome shotgun (WGS) entry which is preliminary data.</text>
</comment>
<dbReference type="InterPro" id="IPR004926">
    <property type="entry name" value="LEA_3a"/>
</dbReference>
<dbReference type="InParanoid" id="A0A2P5DYC7"/>
<evidence type="ECO:0000313" key="1">
    <source>
        <dbReference type="EMBL" id="PON78289.1"/>
    </source>
</evidence>
<dbReference type="AlphaFoldDB" id="A0A2P5DYC7"/>
<gene>
    <name evidence="1" type="ORF">TorRG33x02_238830</name>
</gene>
<dbReference type="Pfam" id="PF03242">
    <property type="entry name" value="LEA_3a"/>
    <property type="match status" value="1"/>
</dbReference>
<dbReference type="PANTHER" id="PTHR33509">
    <property type="entry name" value="LATE EMBRYOGENIS ABUNDANT PROTEIN 2-RELATED"/>
    <property type="match status" value="1"/>
</dbReference>
<reference evidence="2" key="1">
    <citation type="submission" date="2016-06" db="EMBL/GenBank/DDBJ databases">
        <title>Parallel loss of symbiosis genes in relatives of nitrogen-fixing non-legume Parasponia.</title>
        <authorList>
            <person name="Van Velzen R."/>
            <person name="Holmer R."/>
            <person name="Bu F."/>
            <person name="Rutten L."/>
            <person name="Van Zeijl A."/>
            <person name="Liu W."/>
            <person name="Santuari L."/>
            <person name="Cao Q."/>
            <person name="Sharma T."/>
            <person name="Shen D."/>
            <person name="Roswanjaya Y."/>
            <person name="Wardhani T."/>
            <person name="Kalhor M.S."/>
            <person name="Jansen J."/>
            <person name="Van den Hoogen J."/>
            <person name="Gungor B."/>
            <person name="Hartog M."/>
            <person name="Hontelez J."/>
            <person name="Verver J."/>
            <person name="Yang W.-C."/>
            <person name="Schijlen E."/>
            <person name="Repin R."/>
            <person name="Schilthuizen M."/>
            <person name="Schranz E."/>
            <person name="Heidstra R."/>
            <person name="Miyata K."/>
            <person name="Fedorova E."/>
            <person name="Kohlen W."/>
            <person name="Bisseling T."/>
            <person name="Smit S."/>
            <person name="Geurts R."/>
        </authorList>
    </citation>
    <scope>NUCLEOTIDE SEQUENCE [LARGE SCALE GENOMIC DNA]</scope>
    <source>
        <strain evidence="2">cv. RG33-2</strain>
    </source>
</reference>
<protein>
    <submittedName>
        <fullName evidence="1">Late embryogenesis abundant protein</fullName>
    </submittedName>
</protein>
<dbReference type="Proteomes" id="UP000237000">
    <property type="component" value="Unassembled WGS sequence"/>
</dbReference>
<organism evidence="1 2">
    <name type="scientific">Trema orientale</name>
    <name type="common">Charcoal tree</name>
    <name type="synonym">Celtis orientalis</name>
    <dbReference type="NCBI Taxonomy" id="63057"/>
    <lineage>
        <taxon>Eukaryota</taxon>
        <taxon>Viridiplantae</taxon>
        <taxon>Streptophyta</taxon>
        <taxon>Embryophyta</taxon>
        <taxon>Tracheophyta</taxon>
        <taxon>Spermatophyta</taxon>
        <taxon>Magnoliopsida</taxon>
        <taxon>eudicotyledons</taxon>
        <taxon>Gunneridae</taxon>
        <taxon>Pentapetalae</taxon>
        <taxon>rosids</taxon>
        <taxon>fabids</taxon>
        <taxon>Rosales</taxon>
        <taxon>Cannabaceae</taxon>
        <taxon>Trema</taxon>
    </lineage>
</organism>
<evidence type="ECO:0000313" key="2">
    <source>
        <dbReference type="Proteomes" id="UP000237000"/>
    </source>
</evidence>
<dbReference type="OrthoDB" id="780319at2759"/>
<keyword evidence="2" id="KW-1185">Reference proteome</keyword>
<proteinExistence type="predicted"/>
<accession>A0A2P5DYC7</accession>
<sequence>MARVPINSFLILSRRRSYAAVVENVRAQGAATAVMRKAAAAEPVAPAASSGVVDEKKETFWMRDPNTGNWIPESHFGEVDVAEQREKLLGKKHKL</sequence>